<gene>
    <name evidence="8" type="primary">uvsE</name>
    <name evidence="8" type="ORF">G9U52_20840</name>
</gene>
<dbReference type="RefSeq" id="WP_166152593.1">
    <property type="nucleotide sequence ID" value="NZ_JAAOIW010000008.1"/>
</dbReference>
<proteinExistence type="predicted"/>
<evidence type="ECO:0000256" key="2">
    <source>
        <dbReference type="ARBA" id="ARBA00022759"/>
    </source>
</evidence>
<keyword evidence="4" id="KW-0228">DNA excision</keyword>
<evidence type="ECO:0000313" key="8">
    <source>
        <dbReference type="EMBL" id="NHN32290.1"/>
    </source>
</evidence>
<evidence type="ECO:0000313" key="9">
    <source>
        <dbReference type="Proteomes" id="UP001165962"/>
    </source>
</evidence>
<evidence type="ECO:0000256" key="1">
    <source>
        <dbReference type="ARBA" id="ARBA00022722"/>
    </source>
</evidence>
<dbReference type="Proteomes" id="UP001165962">
    <property type="component" value="Unassembled WGS sequence"/>
</dbReference>
<sequence length="328" mass="37151">MIVRLGYVAMSMRVSNASPSKTMTATSFDKLNDRDAAVRKLERIAAENLHNTLRLLKHNRAYDILMYRCSSKLIPLLGHEMLKGWDPMEVLAESFAELGSYAIKNGMRLSFHPDHFTVLSTPRKDVLQSSLLDLERHVTMLEAMGLDNSAKCNIHIGGMYGDKKAAAGRFIERFKELPERIRERITIENDDKTFTALETLNVCEEVGAPMVLDIHHHEINHEEDGADCTALWTRILKTWEGQKEQGSENALPPKIHVSSPKNEKDVRGHADYIEAQPLLDFLRAIAPHTPSLDIMIEAKKKDDALIRLMRDINGEEDLTILNQASFKL</sequence>
<evidence type="ECO:0000256" key="4">
    <source>
        <dbReference type="ARBA" id="ARBA00022769"/>
    </source>
</evidence>
<dbReference type="Pfam" id="PF03851">
    <property type="entry name" value="UvdE"/>
    <property type="match status" value="1"/>
</dbReference>
<dbReference type="EMBL" id="JAAOIW010000008">
    <property type="protein sequence ID" value="NHN32290.1"/>
    <property type="molecule type" value="Genomic_DNA"/>
</dbReference>
<dbReference type="SUPFAM" id="SSF51658">
    <property type="entry name" value="Xylose isomerase-like"/>
    <property type="match status" value="1"/>
</dbReference>
<evidence type="ECO:0000256" key="7">
    <source>
        <dbReference type="SAM" id="MobiDB-lite"/>
    </source>
</evidence>
<evidence type="ECO:0000256" key="6">
    <source>
        <dbReference type="ARBA" id="ARBA00023204"/>
    </source>
</evidence>
<feature type="region of interest" description="Disordered" evidence="7">
    <location>
        <begin position="243"/>
        <end position="263"/>
    </location>
</feature>
<dbReference type="GO" id="GO:0004519">
    <property type="term" value="F:endonuclease activity"/>
    <property type="evidence" value="ECO:0007669"/>
    <property type="project" value="UniProtKB-KW"/>
</dbReference>
<name>A0ABX0JA68_9BACL</name>
<evidence type="ECO:0000256" key="5">
    <source>
        <dbReference type="ARBA" id="ARBA00022801"/>
    </source>
</evidence>
<keyword evidence="6" id="KW-0234">DNA repair</keyword>
<reference evidence="8" key="1">
    <citation type="submission" date="2020-03" db="EMBL/GenBank/DDBJ databases">
        <title>Draft sequencing of Paenibacilllus sp. S3N08.</title>
        <authorList>
            <person name="Kim D.-U."/>
        </authorList>
    </citation>
    <scope>NUCLEOTIDE SEQUENCE</scope>
    <source>
        <strain evidence="8">S3N08</strain>
    </source>
</reference>
<organism evidence="8 9">
    <name type="scientific">Paenibacillus agricola</name>
    <dbReference type="NCBI Taxonomy" id="2716264"/>
    <lineage>
        <taxon>Bacteria</taxon>
        <taxon>Bacillati</taxon>
        <taxon>Bacillota</taxon>
        <taxon>Bacilli</taxon>
        <taxon>Bacillales</taxon>
        <taxon>Paenibacillaceae</taxon>
        <taxon>Paenibacillus</taxon>
    </lineage>
</organism>
<keyword evidence="2 8" id="KW-0255">Endonuclease</keyword>
<comment type="caution">
    <text evidence="8">The sequence shown here is derived from an EMBL/GenBank/DDBJ whole genome shotgun (WGS) entry which is preliminary data.</text>
</comment>
<dbReference type="InterPro" id="IPR036237">
    <property type="entry name" value="Xyl_isomerase-like_sf"/>
</dbReference>
<evidence type="ECO:0000256" key="3">
    <source>
        <dbReference type="ARBA" id="ARBA00022763"/>
    </source>
</evidence>
<dbReference type="PANTHER" id="PTHR31290:SF5">
    <property type="entry name" value="UV-DAMAGE ENDONUCLEASE"/>
    <property type="match status" value="1"/>
</dbReference>
<dbReference type="PANTHER" id="PTHR31290">
    <property type="entry name" value="UV-DAMAGE ENDONUCLEASE"/>
    <property type="match status" value="1"/>
</dbReference>
<protein>
    <submittedName>
        <fullName evidence="8">UV DNA damage repair endonuclease UvsE</fullName>
    </submittedName>
</protein>
<keyword evidence="5" id="KW-0378">Hydrolase</keyword>
<keyword evidence="3" id="KW-0227">DNA damage</keyword>
<accession>A0ABX0JA68</accession>
<keyword evidence="9" id="KW-1185">Reference proteome</keyword>
<dbReference type="InterPro" id="IPR004601">
    <property type="entry name" value="UvdE"/>
</dbReference>
<dbReference type="Gene3D" id="3.20.20.150">
    <property type="entry name" value="Divalent-metal-dependent TIM barrel enzymes"/>
    <property type="match status" value="1"/>
</dbReference>
<dbReference type="NCBIfam" id="TIGR00629">
    <property type="entry name" value="uvde"/>
    <property type="match status" value="1"/>
</dbReference>
<keyword evidence="1" id="KW-0540">Nuclease</keyword>